<keyword evidence="3" id="KW-1185">Reference proteome</keyword>
<accession>A0AAN6Z853</accession>
<evidence type="ECO:0000313" key="2">
    <source>
        <dbReference type="EMBL" id="KAK4129305.1"/>
    </source>
</evidence>
<dbReference type="EMBL" id="MU853223">
    <property type="protein sequence ID" value="KAK4129305.1"/>
    <property type="molecule type" value="Genomic_DNA"/>
</dbReference>
<reference evidence="2" key="1">
    <citation type="journal article" date="2023" name="Mol. Phylogenet. Evol.">
        <title>Genome-scale phylogeny and comparative genomics of the fungal order Sordariales.</title>
        <authorList>
            <person name="Hensen N."/>
            <person name="Bonometti L."/>
            <person name="Westerberg I."/>
            <person name="Brannstrom I.O."/>
            <person name="Guillou S."/>
            <person name="Cros-Aarteil S."/>
            <person name="Calhoun S."/>
            <person name="Haridas S."/>
            <person name="Kuo A."/>
            <person name="Mondo S."/>
            <person name="Pangilinan J."/>
            <person name="Riley R."/>
            <person name="LaButti K."/>
            <person name="Andreopoulos B."/>
            <person name="Lipzen A."/>
            <person name="Chen C."/>
            <person name="Yan M."/>
            <person name="Daum C."/>
            <person name="Ng V."/>
            <person name="Clum A."/>
            <person name="Steindorff A."/>
            <person name="Ohm R.A."/>
            <person name="Martin F."/>
            <person name="Silar P."/>
            <person name="Natvig D.O."/>
            <person name="Lalanne C."/>
            <person name="Gautier V."/>
            <person name="Ament-Velasquez S.L."/>
            <person name="Kruys A."/>
            <person name="Hutchinson M.I."/>
            <person name="Powell A.J."/>
            <person name="Barry K."/>
            <person name="Miller A.N."/>
            <person name="Grigoriev I.V."/>
            <person name="Debuchy R."/>
            <person name="Gladieux P."/>
            <person name="Hiltunen Thoren M."/>
            <person name="Johannesson H."/>
        </authorList>
    </citation>
    <scope>NUCLEOTIDE SEQUENCE</scope>
    <source>
        <strain evidence="2">CBS 731.68</strain>
    </source>
</reference>
<organism evidence="2 3">
    <name type="scientific">Parathielavia appendiculata</name>
    <dbReference type="NCBI Taxonomy" id="2587402"/>
    <lineage>
        <taxon>Eukaryota</taxon>
        <taxon>Fungi</taxon>
        <taxon>Dikarya</taxon>
        <taxon>Ascomycota</taxon>
        <taxon>Pezizomycotina</taxon>
        <taxon>Sordariomycetes</taxon>
        <taxon>Sordariomycetidae</taxon>
        <taxon>Sordariales</taxon>
        <taxon>Chaetomiaceae</taxon>
        <taxon>Parathielavia</taxon>
    </lineage>
</organism>
<feature type="compositionally biased region" description="Polar residues" evidence="1">
    <location>
        <begin position="1"/>
        <end position="14"/>
    </location>
</feature>
<protein>
    <submittedName>
        <fullName evidence="2">Uncharacterized protein</fullName>
    </submittedName>
</protein>
<evidence type="ECO:0000256" key="1">
    <source>
        <dbReference type="SAM" id="MobiDB-lite"/>
    </source>
</evidence>
<reference evidence="2" key="2">
    <citation type="submission" date="2023-05" db="EMBL/GenBank/DDBJ databases">
        <authorList>
            <consortium name="Lawrence Berkeley National Laboratory"/>
            <person name="Steindorff A."/>
            <person name="Hensen N."/>
            <person name="Bonometti L."/>
            <person name="Westerberg I."/>
            <person name="Brannstrom I.O."/>
            <person name="Guillou S."/>
            <person name="Cros-Aarteil S."/>
            <person name="Calhoun S."/>
            <person name="Haridas S."/>
            <person name="Kuo A."/>
            <person name="Mondo S."/>
            <person name="Pangilinan J."/>
            <person name="Riley R."/>
            <person name="Labutti K."/>
            <person name="Andreopoulos B."/>
            <person name="Lipzen A."/>
            <person name="Chen C."/>
            <person name="Yanf M."/>
            <person name="Daum C."/>
            <person name="Ng V."/>
            <person name="Clum A."/>
            <person name="Ohm R."/>
            <person name="Martin F."/>
            <person name="Silar P."/>
            <person name="Natvig D."/>
            <person name="Lalanne C."/>
            <person name="Gautier V."/>
            <person name="Ament-Velasquez S.L."/>
            <person name="Kruys A."/>
            <person name="Hutchinson M.I."/>
            <person name="Powell A.J."/>
            <person name="Barry K."/>
            <person name="Miller A.N."/>
            <person name="Grigoriev I.V."/>
            <person name="Debuchy R."/>
            <person name="Gladieux P."/>
            <person name="Thoren M.H."/>
            <person name="Johannesson H."/>
        </authorList>
    </citation>
    <scope>NUCLEOTIDE SEQUENCE</scope>
    <source>
        <strain evidence="2">CBS 731.68</strain>
    </source>
</reference>
<dbReference type="Proteomes" id="UP001302602">
    <property type="component" value="Unassembled WGS sequence"/>
</dbReference>
<evidence type="ECO:0000313" key="3">
    <source>
        <dbReference type="Proteomes" id="UP001302602"/>
    </source>
</evidence>
<sequence>MWQARQSHLVSSRLGSGGELPGLAANGKQPLEASREAPRICRSGQPLGIDLQRRIGPRKQPHKRPVCSP</sequence>
<name>A0AAN6Z853_9PEZI</name>
<gene>
    <name evidence="2" type="ORF">N657DRAFT_639897</name>
</gene>
<proteinExistence type="predicted"/>
<comment type="caution">
    <text evidence="2">The sequence shown here is derived from an EMBL/GenBank/DDBJ whole genome shotgun (WGS) entry which is preliminary data.</text>
</comment>
<dbReference type="RefSeq" id="XP_062653076.1">
    <property type="nucleotide sequence ID" value="XM_062791863.1"/>
</dbReference>
<feature type="region of interest" description="Disordered" evidence="1">
    <location>
        <begin position="1"/>
        <end position="48"/>
    </location>
</feature>
<dbReference type="GeneID" id="87828632"/>
<dbReference type="AlphaFoldDB" id="A0AAN6Z853"/>